<dbReference type="Pfam" id="PF13465">
    <property type="entry name" value="zf-H2C2_2"/>
    <property type="match status" value="1"/>
</dbReference>
<dbReference type="InterPro" id="IPR013087">
    <property type="entry name" value="Znf_C2H2_type"/>
</dbReference>
<feature type="region of interest" description="Disordered" evidence="13">
    <location>
        <begin position="423"/>
        <end position="455"/>
    </location>
</feature>
<keyword evidence="10" id="KW-0804">Transcription</keyword>
<keyword evidence="16" id="KW-1185">Reference proteome</keyword>
<evidence type="ECO:0000256" key="7">
    <source>
        <dbReference type="ARBA" id="ARBA00022833"/>
    </source>
</evidence>
<evidence type="ECO:0000259" key="14">
    <source>
        <dbReference type="PROSITE" id="PS50157"/>
    </source>
</evidence>
<evidence type="ECO:0000256" key="10">
    <source>
        <dbReference type="ARBA" id="ARBA00023163"/>
    </source>
</evidence>
<proteinExistence type="inferred from homology"/>
<feature type="domain" description="C2H2-type" evidence="14">
    <location>
        <begin position="266"/>
        <end position="294"/>
    </location>
</feature>
<feature type="domain" description="C2H2-type" evidence="14">
    <location>
        <begin position="604"/>
        <end position="631"/>
    </location>
</feature>
<evidence type="ECO:0000313" key="16">
    <source>
        <dbReference type="Proteomes" id="UP000479000"/>
    </source>
</evidence>
<feature type="domain" description="C2H2-type" evidence="14">
    <location>
        <begin position="182"/>
        <end position="209"/>
    </location>
</feature>
<dbReference type="PANTHER" id="PTHR24376:SF250">
    <property type="entry name" value="ZINC FINGER PROTEIN 770"/>
    <property type="match status" value="1"/>
</dbReference>
<gene>
    <name evidence="15" type="ORF">NTEN_LOCUS24549</name>
</gene>
<dbReference type="FunFam" id="3.30.160.60:FF:000446">
    <property type="entry name" value="Zinc finger protein"/>
    <property type="match status" value="4"/>
</dbReference>
<dbReference type="GO" id="GO:0005634">
    <property type="term" value="C:nucleus"/>
    <property type="evidence" value="ECO:0007669"/>
    <property type="project" value="UniProtKB-SubCell"/>
</dbReference>
<feature type="domain" description="C2H2-type" evidence="14">
    <location>
        <begin position="238"/>
        <end position="265"/>
    </location>
</feature>
<feature type="compositionally biased region" description="Basic and acidic residues" evidence="13">
    <location>
        <begin position="170"/>
        <end position="180"/>
    </location>
</feature>
<keyword evidence="9" id="KW-0238">DNA-binding</keyword>
<dbReference type="GO" id="GO:0000978">
    <property type="term" value="F:RNA polymerase II cis-regulatory region sequence-specific DNA binding"/>
    <property type="evidence" value="ECO:0007669"/>
    <property type="project" value="TreeGrafter"/>
</dbReference>
<dbReference type="Pfam" id="PF00096">
    <property type="entry name" value="zf-C2H2"/>
    <property type="match status" value="5"/>
</dbReference>
<evidence type="ECO:0000256" key="13">
    <source>
        <dbReference type="SAM" id="MobiDB-lite"/>
    </source>
</evidence>
<feature type="domain" description="C2H2-type" evidence="14">
    <location>
        <begin position="505"/>
        <end position="532"/>
    </location>
</feature>
<dbReference type="AlphaFoldDB" id="A0A6H5HSD5"/>
<feature type="region of interest" description="Disordered" evidence="13">
    <location>
        <begin position="289"/>
        <end position="316"/>
    </location>
</feature>
<dbReference type="PANTHER" id="PTHR24376">
    <property type="entry name" value="ZINC FINGER PROTEIN"/>
    <property type="match status" value="1"/>
</dbReference>
<keyword evidence="8" id="KW-0805">Transcription regulation</keyword>
<dbReference type="Proteomes" id="UP000479000">
    <property type="component" value="Unassembled WGS sequence"/>
</dbReference>
<evidence type="ECO:0000313" key="15">
    <source>
        <dbReference type="EMBL" id="CAB0021024.1"/>
    </source>
</evidence>
<organism evidence="15 16">
    <name type="scientific">Nesidiocoris tenuis</name>
    <dbReference type="NCBI Taxonomy" id="355587"/>
    <lineage>
        <taxon>Eukaryota</taxon>
        <taxon>Metazoa</taxon>
        <taxon>Ecdysozoa</taxon>
        <taxon>Arthropoda</taxon>
        <taxon>Hexapoda</taxon>
        <taxon>Insecta</taxon>
        <taxon>Pterygota</taxon>
        <taxon>Neoptera</taxon>
        <taxon>Paraneoptera</taxon>
        <taxon>Hemiptera</taxon>
        <taxon>Heteroptera</taxon>
        <taxon>Panheteroptera</taxon>
        <taxon>Cimicomorpha</taxon>
        <taxon>Miridae</taxon>
        <taxon>Dicyphina</taxon>
        <taxon>Nesidiocoris</taxon>
    </lineage>
</organism>
<dbReference type="PROSITE" id="PS00028">
    <property type="entry name" value="ZINC_FINGER_C2H2_1"/>
    <property type="match status" value="9"/>
</dbReference>
<evidence type="ECO:0000256" key="3">
    <source>
        <dbReference type="ARBA" id="ARBA00006991"/>
    </source>
</evidence>
<dbReference type="Gene3D" id="3.30.160.60">
    <property type="entry name" value="Classic Zinc Finger"/>
    <property type="match status" value="11"/>
</dbReference>
<evidence type="ECO:0000256" key="5">
    <source>
        <dbReference type="ARBA" id="ARBA00022737"/>
    </source>
</evidence>
<evidence type="ECO:0000256" key="4">
    <source>
        <dbReference type="ARBA" id="ARBA00022723"/>
    </source>
</evidence>
<keyword evidence="11" id="KW-0539">Nucleus</keyword>
<feature type="domain" description="C2H2-type" evidence="14">
    <location>
        <begin position="477"/>
        <end position="504"/>
    </location>
</feature>
<dbReference type="FunFam" id="3.30.160.60:FF:001270">
    <property type="entry name" value="zinc finger protein 583 isoform X1"/>
    <property type="match status" value="1"/>
</dbReference>
<keyword evidence="4" id="KW-0479">Metal-binding</keyword>
<evidence type="ECO:0000256" key="1">
    <source>
        <dbReference type="ARBA" id="ARBA00003767"/>
    </source>
</evidence>
<feature type="domain" description="C2H2-type" evidence="14">
    <location>
        <begin position="449"/>
        <end position="476"/>
    </location>
</feature>
<dbReference type="PROSITE" id="PS50157">
    <property type="entry name" value="ZINC_FINGER_C2H2_2"/>
    <property type="match status" value="11"/>
</dbReference>
<evidence type="ECO:0000256" key="2">
    <source>
        <dbReference type="ARBA" id="ARBA00004123"/>
    </source>
</evidence>
<protein>
    <recommendedName>
        <fullName evidence="14">C2H2-type domain-containing protein</fullName>
    </recommendedName>
</protein>
<feature type="domain" description="C2H2-type" evidence="14">
    <location>
        <begin position="632"/>
        <end position="659"/>
    </location>
</feature>
<keyword evidence="7" id="KW-0862">Zinc</keyword>
<accession>A0A6H5HSD5</accession>
<dbReference type="GO" id="GO:0008270">
    <property type="term" value="F:zinc ion binding"/>
    <property type="evidence" value="ECO:0007669"/>
    <property type="project" value="UniProtKB-KW"/>
</dbReference>
<feature type="domain" description="C2H2-type" evidence="14">
    <location>
        <begin position="210"/>
        <end position="237"/>
    </location>
</feature>
<dbReference type="SMART" id="SM00355">
    <property type="entry name" value="ZnF_C2H2"/>
    <property type="match status" value="11"/>
</dbReference>
<evidence type="ECO:0000256" key="8">
    <source>
        <dbReference type="ARBA" id="ARBA00023015"/>
    </source>
</evidence>
<sequence>MECGYRCESSADIISHGETHKMDGTECRFVSSESDLLEEHLEKRTAPFTSEACDGSFNRDMPVSSLDHSYARPVSSQIDHIGKNGLPCNGQDDDGESQKWNTGQELYLCSMCSFTCAKSAEFKLHLRTHDGEKPFTCPKCAHPCKNSAALKGHMRTHTDEPLKNSQPTVNEHKQKPSDEKPFSCSECRYTCATVKTLKLHIRTHSDGKPLQCTECDYACIFPSILKRHMRIHTGEKPYSCTECGKSFFSERHLARHVRIHTGEKPYSCTECDYASVEASGLKKHVMRRHTGDKSSGSTGPVAQSDQPPAIANLNTTPPQEVLTGRQMRLRVVPLPPVAVALWCRMMSKFCLTLSSKRSAMGQESSTIQKPKVQIGHGSQPGEAYRSSTVPNDVDIQPDLIKQEEEEFGGPISPTEALDSLWNQQDGKHEGSSTKSSNTHLRNQSSKKPFSCSECGKGFSKGSRLKEHIRSHTGERPFPCSECGKGFLSSSHLKRHMLTHGREMRYSCAERGENFSAPSRLERHMRMHMGGTYSALPQGDTDAIDVDMEPDTIKQEEDECGGPMKALDSGCNQQDGDTERPNSVSNLNISEGTFAKADLTSEKPFRCLECGKGFSKGSRLKEHVRTHTGERPFTCTECGNGFVSSSQLKRHLLNHTGERPYSCIECGAHTNAHWREAVQLRGMREEILHPTGTEAAHATAHRREAVQLFAVRLRLRLLVKPQAAHSYAQRRAAVQLYVMQLHLRPSRQSQAAHAETHRREAVHLSGVRLWLCVVRKPHQPFANARGKAVQLFSVPLCLYTVGIARGAHAKTHRREAVHLREMQSLLRPVVGFEASLEMAPGRESVQMQRMQLRLQPAVDS</sequence>
<evidence type="ECO:0000256" key="9">
    <source>
        <dbReference type="ARBA" id="ARBA00023125"/>
    </source>
</evidence>
<feature type="region of interest" description="Disordered" evidence="13">
    <location>
        <begin position="359"/>
        <end position="392"/>
    </location>
</feature>
<dbReference type="FunFam" id="3.30.160.60:FF:000097">
    <property type="entry name" value="Zinc finger protein"/>
    <property type="match status" value="1"/>
</dbReference>
<comment type="function">
    <text evidence="1">May be involved in transcriptional regulation.</text>
</comment>
<evidence type="ECO:0000256" key="12">
    <source>
        <dbReference type="PROSITE-ProRule" id="PRU00042"/>
    </source>
</evidence>
<keyword evidence="5" id="KW-0677">Repeat</keyword>
<evidence type="ECO:0000256" key="11">
    <source>
        <dbReference type="ARBA" id="ARBA00023242"/>
    </source>
</evidence>
<keyword evidence="6 12" id="KW-0863">Zinc-finger</keyword>
<feature type="region of interest" description="Disordered" evidence="13">
    <location>
        <begin position="155"/>
        <end position="180"/>
    </location>
</feature>
<feature type="compositionally biased region" description="Polar residues" evidence="13">
    <location>
        <begin position="359"/>
        <end position="368"/>
    </location>
</feature>
<reference evidence="15 16" key="1">
    <citation type="submission" date="2020-02" db="EMBL/GenBank/DDBJ databases">
        <authorList>
            <person name="Ferguson B K."/>
        </authorList>
    </citation>
    <scope>NUCLEOTIDE SEQUENCE [LARGE SCALE GENOMIC DNA]</scope>
</reference>
<feature type="domain" description="C2H2-type" evidence="14">
    <location>
        <begin position="107"/>
        <end position="134"/>
    </location>
</feature>
<feature type="compositionally biased region" description="Polar residues" evidence="13">
    <location>
        <begin position="293"/>
        <end position="316"/>
    </location>
</feature>
<dbReference type="FunFam" id="3.30.160.60:FF:000464">
    <property type="entry name" value="Zinc finger and SCAN domain containing 25"/>
    <property type="match status" value="1"/>
</dbReference>
<comment type="subcellular location">
    <subcellularLocation>
        <location evidence="2">Nucleus</location>
    </subcellularLocation>
</comment>
<dbReference type="SUPFAM" id="SSF57667">
    <property type="entry name" value="beta-beta-alpha zinc fingers"/>
    <property type="match status" value="6"/>
</dbReference>
<dbReference type="OrthoDB" id="8895262at2759"/>
<dbReference type="EMBL" id="CADCXU010036207">
    <property type="protein sequence ID" value="CAB0021024.1"/>
    <property type="molecule type" value="Genomic_DNA"/>
</dbReference>
<dbReference type="FunFam" id="3.30.160.60:FF:000562">
    <property type="entry name" value="Zinc finger protein 786"/>
    <property type="match status" value="1"/>
</dbReference>
<dbReference type="GO" id="GO:0001228">
    <property type="term" value="F:DNA-binding transcription activator activity, RNA polymerase II-specific"/>
    <property type="evidence" value="ECO:0007669"/>
    <property type="project" value="TreeGrafter"/>
</dbReference>
<dbReference type="FunFam" id="3.30.160.60:FF:000624">
    <property type="entry name" value="zinc finger protein 697"/>
    <property type="match status" value="1"/>
</dbReference>
<feature type="compositionally biased region" description="Polar residues" evidence="13">
    <location>
        <begin position="432"/>
        <end position="447"/>
    </location>
</feature>
<feature type="domain" description="C2H2-type" evidence="14">
    <location>
        <begin position="135"/>
        <end position="162"/>
    </location>
</feature>
<dbReference type="InterPro" id="IPR036236">
    <property type="entry name" value="Znf_C2H2_sf"/>
</dbReference>
<name>A0A6H5HSD5_9HEMI</name>
<evidence type="ECO:0000256" key="6">
    <source>
        <dbReference type="ARBA" id="ARBA00022771"/>
    </source>
</evidence>
<comment type="similarity">
    <text evidence="3">Belongs to the krueppel C2H2-type zinc-finger protein family.</text>
</comment>